<dbReference type="AlphaFoldDB" id="A0A2V5KAB7"/>
<keyword evidence="4" id="KW-1185">Reference proteome</keyword>
<evidence type="ECO:0000313" key="4">
    <source>
        <dbReference type="Proteomes" id="UP000247476"/>
    </source>
</evidence>
<evidence type="ECO:0000256" key="1">
    <source>
        <dbReference type="SAM" id="MobiDB-lite"/>
    </source>
</evidence>
<protein>
    <submittedName>
        <fullName evidence="3">ABC transporter substrate-binding protein</fullName>
    </submittedName>
</protein>
<dbReference type="PANTHER" id="PTHR43649:SF12">
    <property type="entry name" value="DIACETYLCHITOBIOSE BINDING PROTEIN DASA"/>
    <property type="match status" value="1"/>
</dbReference>
<dbReference type="EMBL" id="QJVJ01000002">
    <property type="protein sequence ID" value="PYI56545.1"/>
    <property type="molecule type" value="Genomic_DNA"/>
</dbReference>
<name>A0A2V5KAB7_9BACL</name>
<dbReference type="PANTHER" id="PTHR43649">
    <property type="entry name" value="ARABINOSE-BINDING PROTEIN-RELATED"/>
    <property type="match status" value="1"/>
</dbReference>
<dbReference type="Gene3D" id="3.40.190.10">
    <property type="entry name" value="Periplasmic binding protein-like II"/>
    <property type="match status" value="1"/>
</dbReference>
<keyword evidence="2" id="KW-0732">Signal</keyword>
<sequence>MRPNRNKRIGLLVPLLIALLLAACSSGGTGSAPNEAGEQGQAPAAGGTYPENGLPKDEKVKLKIAVWENGNGREWVDYAMQSFSKKFPNVTFEPTYSPTISTIITTKASANDDNDMFDIFSTGISGATSLQLVQSGKLLPQSDLWDRKLYDSGKTVREAVADGIFESVAKDMYALPVTTSGFGLFFDKSLFEKKGWNQNPKTWSEFVQLIERIRADGVIPITVPGKVPGYIASAFLTGPMFQLAEMNGNAKSFDDAYRNFTVPYLSTPEARTAFQRLAELGKKGAFPDGMAALTHTQAQMQLLQGQAAMVPTGDWVQNEMKDAVPKDFRWGFMVVPMNDKPDQPQYMRTSVSGPYFIWAAKPDLNKKWAKEFVLSLLNLDVQQMMAEKGGAGSVRKDFMDDRARADKVQAAPRAVMEYVKANRVKSVTDTKNVRLTDPAAAQADKAINEALPKIALGEQDPLPVMAEAATLLQKAIDAQKKP</sequence>
<proteinExistence type="predicted"/>
<dbReference type="OrthoDB" id="94797at2"/>
<evidence type="ECO:0000256" key="2">
    <source>
        <dbReference type="SAM" id="SignalP"/>
    </source>
</evidence>
<dbReference type="SUPFAM" id="SSF53850">
    <property type="entry name" value="Periplasmic binding protein-like II"/>
    <property type="match status" value="1"/>
</dbReference>
<reference evidence="3 4" key="1">
    <citation type="submission" date="2018-05" db="EMBL/GenBank/DDBJ databases">
        <title>Paenibacillus flagellatus sp. nov., isolated from selenium mineral soil.</title>
        <authorList>
            <person name="Dai X."/>
        </authorList>
    </citation>
    <scope>NUCLEOTIDE SEQUENCE [LARGE SCALE GENOMIC DNA]</scope>
    <source>
        <strain evidence="3 4">DXL2</strain>
    </source>
</reference>
<feature type="chain" id="PRO_5039365572" evidence="2">
    <location>
        <begin position="23"/>
        <end position="482"/>
    </location>
</feature>
<dbReference type="InterPro" id="IPR050490">
    <property type="entry name" value="Bact_solute-bd_prot1"/>
</dbReference>
<gene>
    <name evidence="3" type="ORF">DLM86_06130</name>
</gene>
<accession>A0A2V5KAB7</accession>
<organism evidence="3 4">
    <name type="scientific">Paenibacillus flagellatus</name>
    <dbReference type="NCBI Taxonomy" id="2211139"/>
    <lineage>
        <taxon>Bacteria</taxon>
        <taxon>Bacillati</taxon>
        <taxon>Bacillota</taxon>
        <taxon>Bacilli</taxon>
        <taxon>Bacillales</taxon>
        <taxon>Paenibacillaceae</taxon>
        <taxon>Paenibacillus</taxon>
    </lineage>
</organism>
<dbReference type="Proteomes" id="UP000247476">
    <property type="component" value="Unassembled WGS sequence"/>
</dbReference>
<comment type="caution">
    <text evidence="3">The sequence shown here is derived from an EMBL/GenBank/DDBJ whole genome shotgun (WGS) entry which is preliminary data.</text>
</comment>
<feature type="region of interest" description="Disordered" evidence="1">
    <location>
        <begin position="29"/>
        <end position="54"/>
    </location>
</feature>
<dbReference type="RefSeq" id="WP_110839073.1">
    <property type="nucleotide sequence ID" value="NZ_QJVJ01000002.1"/>
</dbReference>
<evidence type="ECO:0000313" key="3">
    <source>
        <dbReference type="EMBL" id="PYI56545.1"/>
    </source>
</evidence>
<feature type="compositionally biased region" description="Low complexity" evidence="1">
    <location>
        <begin position="29"/>
        <end position="47"/>
    </location>
</feature>
<feature type="signal peptide" evidence="2">
    <location>
        <begin position="1"/>
        <end position="22"/>
    </location>
</feature>
<dbReference type="PROSITE" id="PS51257">
    <property type="entry name" value="PROKAR_LIPOPROTEIN"/>
    <property type="match status" value="1"/>
</dbReference>